<dbReference type="PANTHER" id="PTHR43077:SF10">
    <property type="entry name" value="TRANSPORT PERMEASE PROTEIN"/>
    <property type="match status" value="1"/>
</dbReference>
<accession>A0A1I6QT53</accession>
<sequence>MLNPFTNASRRAGGSVGWRTWTGLVLVPVIIVGVLAWAFWAPMSQHGAAKVAVVNNDEPATINGQMAPLGREMAAKLVNNTESGYSWEMTDTDDANEGLSEGRYSAAVFIPKQFSRNAASAMTGEPLDATRAGISVQTSPVAAPADAAAVSAAARDSVAVFNKQILEQLLDGFYGGFTQMHDQLGTAVDGANQLADGSKQLADGVGQLAGGVGQLTGGTGQLAHGGNQLADGTEQLAGGVSQLSGGLNQLHQQIQQMPSQTQQLADGAKQVAAGNRQMANTFAPLADQIITATDQIPSESTALDGLQKLLAQCPPEGTTVDLCKGLRAEVDRLSQQQGALDALKAQIQKPARDMRDGMNGLAYGAEQVANGNQMLADKSGELVNGIGRLAQGGQQLDGGAHQLSGGARQLADGLNQFNGASQQLGTGVQALADGSRQVADGNRQFAEQMAPAGDKLPSYSDAEREHLKTVASSPASLESNLPGFGKSLIALLVAIAFWTAALGVYAVTRAVPADASTSRKSTWALVLGSVLPGVAVAAIGSVLVSTVLAPFLGLGFGGWAAFTGVTLLAALAFVAVNQALIAVFGSVGRIISIAVLVLAAATGVVSTVPGFLRDISGLLPTQGAVQALSAIVTGSGGAGSGILQLLAWLVAGVLVFALAVDRARVVPSRQFRRRPTPGPRPAW</sequence>
<dbReference type="GO" id="GO:0140359">
    <property type="term" value="F:ABC-type transporter activity"/>
    <property type="evidence" value="ECO:0007669"/>
    <property type="project" value="InterPro"/>
</dbReference>
<protein>
    <submittedName>
        <fullName evidence="7">Putative membrane protein</fullName>
    </submittedName>
</protein>
<dbReference type="Gene3D" id="1.10.287.950">
    <property type="entry name" value="Methyl-accepting chemotaxis protein"/>
    <property type="match status" value="2"/>
</dbReference>
<feature type="transmembrane region" description="Helical" evidence="5">
    <location>
        <begin position="642"/>
        <end position="660"/>
    </location>
</feature>
<dbReference type="EMBL" id="FOZX01000002">
    <property type="protein sequence ID" value="SFS55621.1"/>
    <property type="molecule type" value="Genomic_DNA"/>
</dbReference>
<evidence type="ECO:0000256" key="1">
    <source>
        <dbReference type="ARBA" id="ARBA00004141"/>
    </source>
</evidence>
<feature type="transmembrane region" description="Helical" evidence="5">
    <location>
        <begin position="488"/>
        <end position="511"/>
    </location>
</feature>
<dbReference type="InterPro" id="IPR013525">
    <property type="entry name" value="ABC2_TM"/>
</dbReference>
<evidence type="ECO:0000256" key="3">
    <source>
        <dbReference type="ARBA" id="ARBA00022989"/>
    </source>
</evidence>
<comment type="subcellular location">
    <subcellularLocation>
        <location evidence="1">Membrane</location>
        <topology evidence="1">Multi-pass membrane protein</topology>
    </subcellularLocation>
</comment>
<evidence type="ECO:0000259" key="6">
    <source>
        <dbReference type="Pfam" id="PF12698"/>
    </source>
</evidence>
<feature type="transmembrane region" description="Helical" evidence="5">
    <location>
        <begin position="590"/>
        <end position="612"/>
    </location>
</feature>
<dbReference type="STRING" id="95161.SAMN05660874_01833"/>
<dbReference type="InterPro" id="IPR051328">
    <property type="entry name" value="T7SS_ABC-Transporter"/>
</dbReference>
<dbReference type="RefSeq" id="WP_093415298.1">
    <property type="nucleotide sequence ID" value="NZ_FOZX01000002.1"/>
</dbReference>
<evidence type="ECO:0000313" key="7">
    <source>
        <dbReference type="EMBL" id="SFS55621.1"/>
    </source>
</evidence>
<keyword evidence="8" id="KW-1185">Reference proteome</keyword>
<proteinExistence type="predicted"/>
<dbReference type="Proteomes" id="UP000198852">
    <property type="component" value="Unassembled WGS sequence"/>
</dbReference>
<dbReference type="OrthoDB" id="9811483at2"/>
<evidence type="ECO:0000256" key="2">
    <source>
        <dbReference type="ARBA" id="ARBA00022692"/>
    </source>
</evidence>
<gene>
    <name evidence="7" type="ORF">SAMN05660874_01833</name>
</gene>
<feature type="domain" description="ABC-2 type transporter transmembrane" evidence="6">
    <location>
        <begin position="19"/>
        <end position="178"/>
    </location>
</feature>
<feature type="domain" description="ABC-2 type transporter transmembrane" evidence="6">
    <location>
        <begin position="451"/>
        <end position="659"/>
    </location>
</feature>
<keyword evidence="2 5" id="KW-0812">Transmembrane</keyword>
<feature type="transmembrane region" description="Helical" evidence="5">
    <location>
        <begin position="559"/>
        <end position="583"/>
    </location>
</feature>
<dbReference type="PANTHER" id="PTHR43077">
    <property type="entry name" value="TRANSPORT PERMEASE YVFS-RELATED"/>
    <property type="match status" value="1"/>
</dbReference>
<dbReference type="InterPro" id="IPR023908">
    <property type="entry name" value="xxxLxxG_rpt"/>
</dbReference>
<evidence type="ECO:0000256" key="4">
    <source>
        <dbReference type="ARBA" id="ARBA00023136"/>
    </source>
</evidence>
<keyword evidence="3 5" id="KW-1133">Transmembrane helix</keyword>
<organism evidence="7 8">
    <name type="scientific">Saccharopolyspora flava</name>
    <dbReference type="NCBI Taxonomy" id="95161"/>
    <lineage>
        <taxon>Bacteria</taxon>
        <taxon>Bacillati</taxon>
        <taxon>Actinomycetota</taxon>
        <taxon>Actinomycetes</taxon>
        <taxon>Pseudonocardiales</taxon>
        <taxon>Pseudonocardiaceae</taxon>
        <taxon>Saccharopolyspora</taxon>
    </lineage>
</organism>
<evidence type="ECO:0000256" key="5">
    <source>
        <dbReference type="SAM" id="Phobius"/>
    </source>
</evidence>
<feature type="transmembrane region" description="Helical" evidence="5">
    <location>
        <begin position="523"/>
        <end position="553"/>
    </location>
</feature>
<dbReference type="NCBIfam" id="TIGR03057">
    <property type="entry name" value="xxxLxxG_by_4"/>
    <property type="match status" value="4"/>
</dbReference>
<dbReference type="Pfam" id="PF12698">
    <property type="entry name" value="ABC2_membrane_3"/>
    <property type="match status" value="2"/>
</dbReference>
<feature type="transmembrane region" description="Helical" evidence="5">
    <location>
        <begin position="21"/>
        <end position="40"/>
    </location>
</feature>
<keyword evidence="4 5" id="KW-0472">Membrane</keyword>
<reference evidence="8" key="1">
    <citation type="submission" date="2016-10" db="EMBL/GenBank/DDBJ databases">
        <authorList>
            <person name="Varghese N."/>
            <person name="Submissions S."/>
        </authorList>
    </citation>
    <scope>NUCLEOTIDE SEQUENCE [LARGE SCALE GENOMIC DNA]</scope>
    <source>
        <strain evidence="8">DSM 44771</strain>
    </source>
</reference>
<dbReference type="GO" id="GO:0016020">
    <property type="term" value="C:membrane"/>
    <property type="evidence" value="ECO:0007669"/>
    <property type="project" value="UniProtKB-SubCell"/>
</dbReference>
<evidence type="ECO:0000313" key="8">
    <source>
        <dbReference type="Proteomes" id="UP000198852"/>
    </source>
</evidence>
<name>A0A1I6QT53_9PSEU</name>
<dbReference type="AlphaFoldDB" id="A0A1I6QT53"/>
<dbReference type="SUPFAM" id="SSF58104">
    <property type="entry name" value="Methyl-accepting chemotaxis protein (MCP) signaling domain"/>
    <property type="match status" value="1"/>
</dbReference>